<evidence type="ECO:0000256" key="5">
    <source>
        <dbReference type="ARBA" id="ARBA00022741"/>
    </source>
</evidence>
<keyword evidence="6 9" id="KW-0067">ATP-binding</keyword>
<dbReference type="PANTHER" id="PTHR43820:SF2">
    <property type="entry name" value="ABC TRANSPORTER ATP-BINDING PROTEIN"/>
    <property type="match status" value="1"/>
</dbReference>
<evidence type="ECO:0000256" key="4">
    <source>
        <dbReference type="ARBA" id="ARBA00022519"/>
    </source>
</evidence>
<dbReference type="EMBL" id="CADIKM010000002">
    <property type="protein sequence ID" value="CAB3778674.1"/>
    <property type="molecule type" value="Genomic_DNA"/>
</dbReference>
<keyword evidence="4" id="KW-0472">Membrane</keyword>
<dbReference type="GO" id="GO:0016887">
    <property type="term" value="F:ATP hydrolysis activity"/>
    <property type="evidence" value="ECO:0007669"/>
    <property type="project" value="InterPro"/>
</dbReference>
<keyword evidence="7" id="KW-0029">Amino-acid transport</keyword>
<protein>
    <submittedName>
        <fullName evidence="9">High-affinity branched-chain amino acid transport ATP-binding protein LivF</fullName>
    </submittedName>
</protein>
<feature type="domain" description="ABC transporter" evidence="8">
    <location>
        <begin position="10"/>
        <end position="239"/>
    </location>
</feature>
<dbReference type="RefSeq" id="WP_175103109.1">
    <property type="nucleotide sequence ID" value="NZ_CADIKM010000002.1"/>
</dbReference>
<dbReference type="PROSITE" id="PS00211">
    <property type="entry name" value="ABC_TRANSPORTER_1"/>
    <property type="match status" value="1"/>
</dbReference>
<dbReference type="InterPro" id="IPR027417">
    <property type="entry name" value="P-loop_NTPase"/>
</dbReference>
<dbReference type="Pfam" id="PF00005">
    <property type="entry name" value="ABC_tran"/>
    <property type="match status" value="1"/>
</dbReference>
<dbReference type="Proteomes" id="UP000494115">
    <property type="component" value="Unassembled WGS sequence"/>
</dbReference>
<sequence length="244" mass="26194">MNEETVSPGLKVRGLQVHIGKSHVLQGVDLDVTRAPLALVGRNGMGKSTLCNAIIGLQGTSDGSIQWCGEELRGRRPHHISGKGIGFVPQGRRIFRSLTVDEHMRLFAPRSGKGGGWTIERAYDAFPRLAERRRNRGNELSGGERQMLAIARALLRNPRLLVLDEPSEGLAPAIVAHLVELLRKVNGEGISILLVEQNLGMALAVADAVAIMMAGRIVLTLPAAALKADKGLQQQYLGVGAATQ</sequence>
<evidence type="ECO:0000259" key="8">
    <source>
        <dbReference type="PROSITE" id="PS50893"/>
    </source>
</evidence>
<dbReference type="AlphaFoldDB" id="A0A6S7CEH3"/>
<evidence type="ECO:0000256" key="1">
    <source>
        <dbReference type="ARBA" id="ARBA00005417"/>
    </source>
</evidence>
<name>A0A6S7CEH3_9BURK</name>
<dbReference type="Gene3D" id="3.40.50.300">
    <property type="entry name" value="P-loop containing nucleotide triphosphate hydrolases"/>
    <property type="match status" value="1"/>
</dbReference>
<keyword evidence="3" id="KW-1003">Cell membrane</keyword>
<gene>
    <name evidence="9" type="primary">livF_3</name>
    <name evidence="9" type="ORF">LMG28138_00550</name>
</gene>
<keyword evidence="5" id="KW-0547">Nucleotide-binding</keyword>
<keyword evidence="2" id="KW-0813">Transport</keyword>
<keyword evidence="10" id="KW-1185">Reference proteome</keyword>
<evidence type="ECO:0000313" key="9">
    <source>
        <dbReference type="EMBL" id="CAB3778674.1"/>
    </source>
</evidence>
<dbReference type="SMART" id="SM00382">
    <property type="entry name" value="AAA"/>
    <property type="match status" value="1"/>
</dbReference>
<dbReference type="GO" id="GO:0005524">
    <property type="term" value="F:ATP binding"/>
    <property type="evidence" value="ECO:0007669"/>
    <property type="project" value="UniProtKB-KW"/>
</dbReference>
<dbReference type="InterPro" id="IPR017871">
    <property type="entry name" value="ABC_transporter-like_CS"/>
</dbReference>
<proteinExistence type="inferred from homology"/>
<evidence type="ECO:0000313" key="10">
    <source>
        <dbReference type="Proteomes" id="UP000494115"/>
    </source>
</evidence>
<evidence type="ECO:0000256" key="6">
    <source>
        <dbReference type="ARBA" id="ARBA00022840"/>
    </source>
</evidence>
<comment type="similarity">
    <text evidence="1">Belongs to the ABC transporter superfamily.</text>
</comment>
<dbReference type="InterPro" id="IPR003593">
    <property type="entry name" value="AAA+_ATPase"/>
</dbReference>
<dbReference type="PANTHER" id="PTHR43820">
    <property type="entry name" value="HIGH-AFFINITY BRANCHED-CHAIN AMINO ACID TRANSPORT ATP-BINDING PROTEIN LIVF"/>
    <property type="match status" value="1"/>
</dbReference>
<reference evidence="9 10" key="1">
    <citation type="submission" date="2020-04" db="EMBL/GenBank/DDBJ databases">
        <authorList>
            <person name="De Canck E."/>
        </authorList>
    </citation>
    <scope>NUCLEOTIDE SEQUENCE [LARGE SCALE GENOMIC DNA]</scope>
    <source>
        <strain evidence="9 10">LMG 28138</strain>
    </source>
</reference>
<keyword evidence="4" id="KW-0997">Cell inner membrane</keyword>
<dbReference type="InterPro" id="IPR052156">
    <property type="entry name" value="BCAA_Transport_ATP-bd_LivF"/>
</dbReference>
<accession>A0A6S7CEH3</accession>
<dbReference type="PROSITE" id="PS50893">
    <property type="entry name" value="ABC_TRANSPORTER_2"/>
    <property type="match status" value="1"/>
</dbReference>
<dbReference type="InterPro" id="IPR003439">
    <property type="entry name" value="ABC_transporter-like_ATP-bd"/>
</dbReference>
<dbReference type="GO" id="GO:0015807">
    <property type="term" value="P:L-amino acid transport"/>
    <property type="evidence" value="ECO:0007669"/>
    <property type="project" value="TreeGrafter"/>
</dbReference>
<evidence type="ECO:0000256" key="2">
    <source>
        <dbReference type="ARBA" id="ARBA00022448"/>
    </source>
</evidence>
<evidence type="ECO:0000256" key="3">
    <source>
        <dbReference type="ARBA" id="ARBA00022475"/>
    </source>
</evidence>
<organism evidence="9 10">
    <name type="scientific">Pararobbsia alpina</name>
    <dbReference type="NCBI Taxonomy" id="621374"/>
    <lineage>
        <taxon>Bacteria</taxon>
        <taxon>Pseudomonadati</taxon>
        <taxon>Pseudomonadota</taxon>
        <taxon>Betaproteobacteria</taxon>
        <taxon>Burkholderiales</taxon>
        <taxon>Burkholderiaceae</taxon>
        <taxon>Pararobbsia</taxon>
    </lineage>
</organism>
<dbReference type="CDD" id="cd03224">
    <property type="entry name" value="ABC_TM1139_LivF_branched"/>
    <property type="match status" value="1"/>
</dbReference>
<dbReference type="SUPFAM" id="SSF52540">
    <property type="entry name" value="P-loop containing nucleoside triphosphate hydrolases"/>
    <property type="match status" value="1"/>
</dbReference>
<dbReference type="GO" id="GO:0015658">
    <property type="term" value="F:branched-chain amino acid transmembrane transporter activity"/>
    <property type="evidence" value="ECO:0007669"/>
    <property type="project" value="TreeGrafter"/>
</dbReference>
<evidence type="ECO:0000256" key="7">
    <source>
        <dbReference type="ARBA" id="ARBA00022970"/>
    </source>
</evidence>